<sequence length="66" mass="7731">MKFLAMDLDFVCRSEILKRSRDTAVDLAEAMMPWTQMDAAYPLRRSILEIRRVRTIMAATKVDIRI</sequence>
<dbReference type="AlphaFoldDB" id="A0AAW3N4B0"/>
<proteinExistence type="predicted"/>
<organism evidence="1 2">
    <name type="scientific">Burkholderia ubonensis</name>
    <dbReference type="NCBI Taxonomy" id="101571"/>
    <lineage>
        <taxon>Bacteria</taxon>
        <taxon>Pseudomonadati</taxon>
        <taxon>Pseudomonadota</taxon>
        <taxon>Betaproteobacteria</taxon>
        <taxon>Burkholderiales</taxon>
        <taxon>Burkholderiaceae</taxon>
        <taxon>Burkholderia</taxon>
        <taxon>Burkholderia cepacia complex</taxon>
    </lineage>
</organism>
<evidence type="ECO:0000313" key="1">
    <source>
        <dbReference type="EMBL" id="KVT43097.1"/>
    </source>
</evidence>
<accession>A0AAW3N4B0</accession>
<evidence type="ECO:0008006" key="3">
    <source>
        <dbReference type="Google" id="ProtNLM"/>
    </source>
</evidence>
<dbReference type="Proteomes" id="UP000056732">
    <property type="component" value="Unassembled WGS sequence"/>
</dbReference>
<dbReference type="EMBL" id="LPDO01000137">
    <property type="protein sequence ID" value="KVT43097.1"/>
    <property type="molecule type" value="Genomic_DNA"/>
</dbReference>
<evidence type="ECO:0000313" key="2">
    <source>
        <dbReference type="Proteomes" id="UP000056732"/>
    </source>
</evidence>
<protein>
    <recommendedName>
        <fullName evidence="3">Transposase</fullName>
    </recommendedName>
</protein>
<name>A0AAW3N4B0_9BURK</name>
<gene>
    <name evidence="1" type="ORF">WK53_17165</name>
</gene>
<comment type="caution">
    <text evidence="1">The sequence shown here is derived from an EMBL/GenBank/DDBJ whole genome shotgun (WGS) entry which is preliminary data.</text>
</comment>
<reference evidence="1 2" key="1">
    <citation type="submission" date="2015-11" db="EMBL/GenBank/DDBJ databases">
        <title>Expanding the genomic diversity of Burkholderia species for the development of highly accurate diagnostics.</title>
        <authorList>
            <person name="Sahl J."/>
            <person name="Keim P."/>
            <person name="Wagner D."/>
        </authorList>
    </citation>
    <scope>NUCLEOTIDE SEQUENCE [LARGE SCALE GENOMIC DNA]</scope>
    <source>
        <strain evidence="1 2">MSMB1137WGS</strain>
    </source>
</reference>